<reference evidence="2 3" key="1">
    <citation type="submission" date="2023-10" db="EMBL/GenBank/DDBJ databases">
        <title>Draft genome sequence of Xylaria bambusicola isolate GMP-LS, the root and basal stem rot pathogen of sugarcane in Indonesia.</title>
        <authorList>
            <person name="Selvaraj P."/>
            <person name="Muralishankar V."/>
            <person name="Muruganantham S."/>
            <person name="Sp S."/>
            <person name="Haryani S."/>
            <person name="Lau K.J.X."/>
            <person name="Naqvi N.I."/>
        </authorList>
    </citation>
    <scope>NUCLEOTIDE SEQUENCE [LARGE SCALE GENOMIC DNA]</scope>
    <source>
        <strain evidence="2">GMP-LS</strain>
    </source>
</reference>
<dbReference type="InterPro" id="IPR036188">
    <property type="entry name" value="FAD/NAD-bd_sf"/>
</dbReference>
<name>A0AAN7UVG0_9PEZI</name>
<evidence type="ECO:0000313" key="3">
    <source>
        <dbReference type="Proteomes" id="UP001305414"/>
    </source>
</evidence>
<dbReference type="EMBL" id="JAWHQM010000062">
    <property type="protein sequence ID" value="KAK5636073.1"/>
    <property type="molecule type" value="Genomic_DNA"/>
</dbReference>
<dbReference type="SUPFAM" id="SSF51905">
    <property type="entry name" value="FAD/NAD(P)-binding domain"/>
    <property type="match status" value="1"/>
</dbReference>
<dbReference type="InterPro" id="IPR023753">
    <property type="entry name" value="FAD/NAD-binding_dom"/>
</dbReference>
<evidence type="ECO:0000259" key="1">
    <source>
        <dbReference type="Pfam" id="PF07992"/>
    </source>
</evidence>
<dbReference type="AlphaFoldDB" id="A0AAN7UVG0"/>
<feature type="domain" description="FAD/NAD(P)-binding" evidence="1">
    <location>
        <begin position="48"/>
        <end position="94"/>
    </location>
</feature>
<dbReference type="Pfam" id="PF07992">
    <property type="entry name" value="Pyr_redox_2"/>
    <property type="match status" value="1"/>
</dbReference>
<dbReference type="Gene3D" id="3.50.50.60">
    <property type="entry name" value="FAD/NAD(P)-binding domain"/>
    <property type="match status" value="2"/>
</dbReference>
<gene>
    <name evidence="2" type="ORF">RRF57_011785</name>
</gene>
<sequence>MTVESRRVAKLVKARERSRVVLHFEDGATKTEAFLAHKPKFALRGDLHTQLGLEVSAAGAVVVSSPFNQTTVKGVFAAGDCASPMQTVTQALYSGTCTGGSAPLQIQAETWDQKSLV</sequence>
<dbReference type="Proteomes" id="UP001305414">
    <property type="component" value="Unassembled WGS sequence"/>
</dbReference>
<protein>
    <recommendedName>
        <fullName evidence="1">FAD/NAD(P)-binding domain-containing protein</fullName>
    </recommendedName>
</protein>
<organism evidence="2 3">
    <name type="scientific">Xylaria bambusicola</name>
    <dbReference type="NCBI Taxonomy" id="326684"/>
    <lineage>
        <taxon>Eukaryota</taxon>
        <taxon>Fungi</taxon>
        <taxon>Dikarya</taxon>
        <taxon>Ascomycota</taxon>
        <taxon>Pezizomycotina</taxon>
        <taxon>Sordariomycetes</taxon>
        <taxon>Xylariomycetidae</taxon>
        <taxon>Xylariales</taxon>
        <taxon>Xylariaceae</taxon>
        <taxon>Xylaria</taxon>
    </lineage>
</organism>
<accession>A0AAN7UVG0</accession>
<keyword evidence="3" id="KW-1185">Reference proteome</keyword>
<dbReference type="GO" id="GO:0016491">
    <property type="term" value="F:oxidoreductase activity"/>
    <property type="evidence" value="ECO:0007669"/>
    <property type="project" value="InterPro"/>
</dbReference>
<comment type="caution">
    <text evidence="2">The sequence shown here is derived from an EMBL/GenBank/DDBJ whole genome shotgun (WGS) entry which is preliminary data.</text>
</comment>
<evidence type="ECO:0000313" key="2">
    <source>
        <dbReference type="EMBL" id="KAK5636073.1"/>
    </source>
</evidence>
<proteinExistence type="predicted"/>